<sequence>MKVDDHTGVTAAEKETEDEDLSSEGASEKEEDNEDEHSLTSSKDGVNVVRREDLKPVFNKFGTVKFVDFTMGAESGYVRFEEPEEAQKARAAAVVAEEGGLLVKNFIAILEPVTGDAEKEYWKALHGSQGRFRDRDNRGGRGRGGKYSRGKHPRSKNQDMGGRPNKVQNCRNLLPESPFLDSS</sequence>
<evidence type="ECO:0000313" key="2">
    <source>
        <dbReference type="Proteomes" id="UP001057402"/>
    </source>
</evidence>
<protein>
    <submittedName>
        <fullName evidence="1">Uncharacterized protein</fullName>
    </submittedName>
</protein>
<dbReference type="Proteomes" id="UP001057402">
    <property type="component" value="Chromosome 4"/>
</dbReference>
<organism evidence="1 2">
    <name type="scientific">Melastoma candidum</name>
    <dbReference type="NCBI Taxonomy" id="119954"/>
    <lineage>
        <taxon>Eukaryota</taxon>
        <taxon>Viridiplantae</taxon>
        <taxon>Streptophyta</taxon>
        <taxon>Embryophyta</taxon>
        <taxon>Tracheophyta</taxon>
        <taxon>Spermatophyta</taxon>
        <taxon>Magnoliopsida</taxon>
        <taxon>eudicotyledons</taxon>
        <taxon>Gunneridae</taxon>
        <taxon>Pentapetalae</taxon>
        <taxon>rosids</taxon>
        <taxon>malvids</taxon>
        <taxon>Myrtales</taxon>
        <taxon>Melastomataceae</taxon>
        <taxon>Melastomatoideae</taxon>
        <taxon>Melastomateae</taxon>
        <taxon>Melastoma</taxon>
    </lineage>
</organism>
<reference evidence="2" key="1">
    <citation type="journal article" date="2023" name="Front. Plant Sci.">
        <title>Chromosomal-level genome assembly of Melastoma candidum provides insights into trichome evolution.</title>
        <authorList>
            <person name="Zhong Y."/>
            <person name="Wu W."/>
            <person name="Sun C."/>
            <person name="Zou P."/>
            <person name="Liu Y."/>
            <person name="Dai S."/>
            <person name="Zhou R."/>
        </authorList>
    </citation>
    <scope>NUCLEOTIDE SEQUENCE [LARGE SCALE GENOMIC DNA]</scope>
</reference>
<gene>
    <name evidence="1" type="ORF">MLD38_014084</name>
</gene>
<name>A0ACB9RBR3_9MYRT</name>
<proteinExistence type="predicted"/>
<keyword evidence="2" id="KW-1185">Reference proteome</keyword>
<evidence type="ECO:0000313" key="1">
    <source>
        <dbReference type="EMBL" id="KAI4376304.1"/>
    </source>
</evidence>
<dbReference type="EMBL" id="CM042883">
    <property type="protein sequence ID" value="KAI4376304.1"/>
    <property type="molecule type" value="Genomic_DNA"/>
</dbReference>
<accession>A0ACB9RBR3</accession>
<comment type="caution">
    <text evidence="1">The sequence shown here is derived from an EMBL/GenBank/DDBJ whole genome shotgun (WGS) entry which is preliminary data.</text>
</comment>